<feature type="compositionally biased region" description="Basic residues" evidence="1">
    <location>
        <begin position="101"/>
        <end position="112"/>
    </location>
</feature>
<dbReference type="Proteomes" id="UP001357485">
    <property type="component" value="Unassembled WGS sequence"/>
</dbReference>
<feature type="region of interest" description="Disordered" evidence="1">
    <location>
        <begin position="69"/>
        <end position="139"/>
    </location>
</feature>
<keyword evidence="3" id="KW-1185">Reference proteome</keyword>
<feature type="compositionally biased region" description="Polar residues" evidence="1">
    <location>
        <begin position="11"/>
        <end position="36"/>
    </location>
</feature>
<accession>A0ABR0KUN5</accession>
<gene>
    <name evidence="2" type="ORF">LTR16_000386</name>
</gene>
<proteinExistence type="predicted"/>
<evidence type="ECO:0000256" key="1">
    <source>
        <dbReference type="SAM" id="MobiDB-lite"/>
    </source>
</evidence>
<evidence type="ECO:0000313" key="2">
    <source>
        <dbReference type="EMBL" id="KAK5131827.1"/>
    </source>
</evidence>
<dbReference type="EMBL" id="JAVRRA010024626">
    <property type="protein sequence ID" value="KAK5131827.1"/>
    <property type="molecule type" value="Genomic_DNA"/>
</dbReference>
<evidence type="ECO:0000313" key="3">
    <source>
        <dbReference type="Proteomes" id="UP001357485"/>
    </source>
</evidence>
<feature type="region of interest" description="Disordered" evidence="1">
    <location>
        <begin position="428"/>
        <end position="449"/>
    </location>
</feature>
<comment type="caution">
    <text evidence="2">The sequence shown here is derived from an EMBL/GenBank/DDBJ whole genome shotgun (WGS) entry which is preliminary data.</text>
</comment>
<feature type="compositionally biased region" description="Basic and acidic residues" evidence="1">
    <location>
        <begin position="117"/>
        <end position="129"/>
    </location>
</feature>
<feature type="region of interest" description="Disordered" evidence="1">
    <location>
        <begin position="1"/>
        <end position="36"/>
    </location>
</feature>
<feature type="compositionally biased region" description="Basic and acidic residues" evidence="1">
    <location>
        <begin position="80"/>
        <end position="93"/>
    </location>
</feature>
<name>A0ABR0KUN5_9PEZI</name>
<sequence>MPSALCCTLPERSNSPSLPNARIITSPQPTQSSETQAKNSVLALLASPSEDFQSLHRIFANASFPQSDAEAAATPGSDCKSGDAKRLTNERVRRSPSFTVHLRRRLSRKSVKSSKSLGRDSKRASKHDVLASSEEEERSLKQRLEEELLSDKAVEDGGYDADALSLVVTEAIKLDSLKPSDALRNLALRIEKESSQSLTNSYDWLGPMLDGQRRGSSADRNPSRNLSIDAAADTTGLPSSMSKLPDCKLSRSSSIPCLVGVAPVLNSVRRSHSDSSICTPSVALSLPPSTATIVNLANSFTRLSRDDARRGSDIGAVTRDYSPFSSGHPWYPNNFQDAVEAPGLAQNALPDGLDYTPAVQDKCLRKSVELNDSTNLECEVMMQAHQYGKEVDTAPDESARPGTAQSYVKGSTASVHLYNMRISQHLRSMSQLSINPPSRTPTKPGNSEH</sequence>
<organism evidence="2 3">
    <name type="scientific">Cryomyces antarcticus</name>
    <dbReference type="NCBI Taxonomy" id="329879"/>
    <lineage>
        <taxon>Eukaryota</taxon>
        <taxon>Fungi</taxon>
        <taxon>Dikarya</taxon>
        <taxon>Ascomycota</taxon>
        <taxon>Pezizomycotina</taxon>
        <taxon>Dothideomycetes</taxon>
        <taxon>Dothideomycetes incertae sedis</taxon>
        <taxon>Cryomyces</taxon>
    </lineage>
</organism>
<evidence type="ECO:0008006" key="4">
    <source>
        <dbReference type="Google" id="ProtNLM"/>
    </source>
</evidence>
<reference evidence="2 3" key="1">
    <citation type="submission" date="2023-08" db="EMBL/GenBank/DDBJ databases">
        <title>Black Yeasts Isolated from many extreme environments.</title>
        <authorList>
            <person name="Coleine C."/>
            <person name="Stajich J.E."/>
            <person name="Selbmann L."/>
        </authorList>
    </citation>
    <scope>NUCLEOTIDE SEQUENCE [LARGE SCALE GENOMIC DNA]</scope>
    <source>
        <strain evidence="2 3">CCFEE 536</strain>
    </source>
</reference>
<protein>
    <recommendedName>
        <fullName evidence="4">HBS1-like protein N-terminal domain-containing protein</fullName>
    </recommendedName>
</protein>